<reference evidence="1 2" key="1">
    <citation type="submission" date="2018-08" db="EMBL/GenBank/DDBJ databases">
        <title>Microbacterium oxydans strain HG3.</title>
        <authorList>
            <person name="ORTET P."/>
        </authorList>
    </citation>
    <scope>NUCLEOTIDE SEQUENCE [LARGE SCALE GENOMIC DNA]</scope>
    <source>
        <strain evidence="1 2">HG3</strain>
    </source>
</reference>
<name>A0A3S9WG55_9MICO</name>
<proteinExistence type="predicted"/>
<gene>
    <name evidence="1" type="ORF">CVS54_00352</name>
</gene>
<evidence type="ECO:0000313" key="1">
    <source>
        <dbReference type="EMBL" id="AZS39052.1"/>
    </source>
</evidence>
<protein>
    <submittedName>
        <fullName evidence="1">Uncharacterized protein</fullName>
    </submittedName>
</protein>
<accession>A0A3S9WG55</accession>
<dbReference type="EMBL" id="CP031422">
    <property type="protein sequence ID" value="AZS39052.1"/>
    <property type="molecule type" value="Genomic_DNA"/>
</dbReference>
<sequence length="35" mass="4238">MIRTLLRFLPIVFPLVVKFFRSRKANRPGLQNPRR</sequence>
<organism evidence="1 2">
    <name type="scientific">Microbacterium oxydans</name>
    <dbReference type="NCBI Taxonomy" id="82380"/>
    <lineage>
        <taxon>Bacteria</taxon>
        <taxon>Bacillati</taxon>
        <taxon>Actinomycetota</taxon>
        <taxon>Actinomycetes</taxon>
        <taxon>Micrococcales</taxon>
        <taxon>Microbacteriaceae</taxon>
        <taxon>Microbacterium</taxon>
    </lineage>
</organism>
<dbReference type="KEGG" id="moy:CVS54_00352"/>
<dbReference type="AlphaFoldDB" id="A0A3S9WG55"/>
<evidence type="ECO:0000313" key="2">
    <source>
        <dbReference type="Proteomes" id="UP000274841"/>
    </source>
</evidence>
<dbReference type="Proteomes" id="UP000274841">
    <property type="component" value="Chromosome"/>
</dbReference>